<dbReference type="Pfam" id="PF00777">
    <property type="entry name" value="Glyco_transf_29"/>
    <property type="match status" value="1"/>
</dbReference>
<proteinExistence type="inferred from homology"/>
<comment type="subcellular location">
    <subcellularLocation>
        <location evidence="1">Golgi apparatus membrane</location>
        <topology evidence="1">Single-pass type II membrane protein</topology>
    </subcellularLocation>
</comment>
<evidence type="ECO:0000256" key="8">
    <source>
        <dbReference type="ARBA" id="ARBA00022989"/>
    </source>
</evidence>
<comment type="similarity">
    <text evidence="2">Belongs to the glycosyltransferase 29 family.</text>
</comment>
<keyword evidence="3" id="KW-0328">Glycosyltransferase</keyword>
<dbReference type="InterPro" id="IPR001675">
    <property type="entry name" value="Glyco_trans_29"/>
</dbReference>
<dbReference type="GO" id="GO:0000139">
    <property type="term" value="C:Golgi membrane"/>
    <property type="evidence" value="ECO:0007669"/>
    <property type="project" value="UniProtKB-SubCell"/>
</dbReference>
<keyword evidence="13" id="KW-0325">Glycoprotein</keyword>
<sequence length="288" mass="33506">MKYKKKHCWLCLLSLSLLLLFWFGHLILRNLRSPARQSNGLRGYMRIAPGRMQQFLHMHCSQCALVSSSGQMLGAGLGEEIDKVGCVIRMNNAPTQGYEKDVGNRTSIRVVSHTSVPLLVKKENYYFNQSAGTTYVFWGPERNMRQDGHGRTFNTLLKIAKKYANVRIYTVTREKIQYCDGVFQNETGKNRMKTGAFLSTGFFTMILAIDMCDSIHVYGMIDYNYCSRANHSVVPYHYYEKNRLNECRMYRVHEHTQRGGHRFITEKAIYAKWATRHKMEFKHPSWSL</sequence>
<dbReference type="GO" id="GO:0009311">
    <property type="term" value="P:oligosaccharide metabolic process"/>
    <property type="evidence" value="ECO:0007669"/>
    <property type="project" value="TreeGrafter"/>
</dbReference>
<name>A0A484CF67_PERFV</name>
<gene>
    <name evidence="15" type="ORF">EPR50_G00170780</name>
</gene>
<dbReference type="InterPro" id="IPR038578">
    <property type="entry name" value="GT29-like_sf"/>
</dbReference>
<evidence type="ECO:0000256" key="1">
    <source>
        <dbReference type="ARBA" id="ARBA00004323"/>
    </source>
</evidence>
<dbReference type="GO" id="GO:0001574">
    <property type="term" value="P:ganglioside biosynthetic process"/>
    <property type="evidence" value="ECO:0007669"/>
    <property type="project" value="TreeGrafter"/>
</dbReference>
<evidence type="ECO:0000256" key="11">
    <source>
        <dbReference type="ARBA" id="ARBA00023136"/>
    </source>
</evidence>
<evidence type="ECO:0000256" key="13">
    <source>
        <dbReference type="ARBA" id="ARBA00023180"/>
    </source>
</evidence>
<dbReference type="GO" id="GO:0001665">
    <property type="term" value="F:alpha-N-acetylgalactosaminide alpha-2,6-sialyltransferase activity"/>
    <property type="evidence" value="ECO:0007669"/>
    <property type="project" value="TreeGrafter"/>
</dbReference>
<keyword evidence="16" id="KW-1185">Reference proteome</keyword>
<dbReference type="STRING" id="8167.A0A484CF67"/>
<protein>
    <submittedName>
        <fullName evidence="15">Uncharacterized protein</fullName>
    </submittedName>
</protein>
<keyword evidence="10" id="KW-0443">Lipid metabolism</keyword>
<keyword evidence="11" id="KW-0472">Membrane</keyword>
<keyword evidence="5" id="KW-0812">Transmembrane</keyword>
<keyword evidence="6" id="KW-0735">Signal-anchor</keyword>
<reference evidence="15 16" key="1">
    <citation type="submission" date="2019-01" db="EMBL/GenBank/DDBJ databases">
        <title>A chromosome-scale genome assembly of the yellow perch, Perca flavescens.</title>
        <authorList>
            <person name="Feron R."/>
            <person name="Morvezen R."/>
            <person name="Bestin A."/>
            <person name="Haffray P."/>
            <person name="Klopp C."/>
            <person name="Zahm M."/>
            <person name="Cabau C."/>
            <person name="Roques C."/>
            <person name="Donnadieu C."/>
            <person name="Bouchez O."/>
            <person name="Christie M."/>
            <person name="Larson W."/>
            <person name="Guiguen Y."/>
        </authorList>
    </citation>
    <scope>NUCLEOTIDE SEQUENCE [LARGE SCALE GENOMIC DNA]</scope>
    <source>
        <strain evidence="15">YP-PL-M2</strain>
        <tissue evidence="15">Blood</tissue>
    </source>
</reference>
<evidence type="ECO:0000256" key="10">
    <source>
        <dbReference type="ARBA" id="ARBA00023098"/>
    </source>
</evidence>
<evidence type="ECO:0000256" key="3">
    <source>
        <dbReference type="ARBA" id="ARBA00022676"/>
    </source>
</evidence>
<evidence type="ECO:0000256" key="12">
    <source>
        <dbReference type="ARBA" id="ARBA00023157"/>
    </source>
</evidence>
<evidence type="ECO:0000313" key="15">
    <source>
        <dbReference type="EMBL" id="TDH02217.1"/>
    </source>
</evidence>
<evidence type="ECO:0000256" key="5">
    <source>
        <dbReference type="ARBA" id="ARBA00022692"/>
    </source>
</evidence>
<keyword evidence="9" id="KW-0333">Golgi apparatus</keyword>
<evidence type="ECO:0000313" key="16">
    <source>
        <dbReference type="Proteomes" id="UP000295070"/>
    </source>
</evidence>
<accession>A0A484CF67</accession>
<comment type="caution">
    <text evidence="15">The sequence shown here is derived from an EMBL/GenBank/DDBJ whole genome shotgun (WGS) entry which is preliminary data.</text>
</comment>
<dbReference type="PANTHER" id="PTHR45906">
    <property type="entry name" value="ALPHA-N-ACETYL-NEURAMINYL-2,3-BETA-GALACTOSYL-1, 3-N-ACETYL-GALACTOSAMINIDE ALPHA-2,6-SIALYLTRANSFERASE-LIKE"/>
    <property type="match status" value="1"/>
</dbReference>
<evidence type="ECO:0000256" key="4">
    <source>
        <dbReference type="ARBA" id="ARBA00022679"/>
    </source>
</evidence>
<evidence type="ECO:0000256" key="9">
    <source>
        <dbReference type="ARBA" id="ARBA00023034"/>
    </source>
</evidence>
<dbReference type="PANTHER" id="PTHR45906:SF4">
    <property type="entry name" value="ALPHA-N-ACETYL-NEURAMINYL-2,3-BETA-GALACTOSYL-1,3-N-ACETYL-GALACTOSAMINIDE ALPHA-2,6-SIALYLTRANSFERASE"/>
    <property type="match status" value="1"/>
</dbReference>
<keyword evidence="8" id="KW-1133">Transmembrane helix</keyword>
<evidence type="ECO:0000256" key="14">
    <source>
        <dbReference type="ARBA" id="ARBA00043744"/>
    </source>
</evidence>
<dbReference type="EMBL" id="SCKG01000016">
    <property type="protein sequence ID" value="TDH02217.1"/>
    <property type="molecule type" value="Genomic_DNA"/>
</dbReference>
<keyword evidence="12" id="KW-1015">Disulfide bond</keyword>
<dbReference type="Gene3D" id="3.90.1480.20">
    <property type="entry name" value="Glycosyl transferase family 29"/>
    <property type="match status" value="1"/>
</dbReference>
<keyword evidence="7" id="KW-0730">Sialic acid</keyword>
<comment type="catalytic activity">
    <reaction evidence="14">
        <text>a ganglioside GM1b (d18:1(4E)) + CMP-N-acetyl-beta-neuraminate = a ganglioside GD1alpha (d18:1(4E)) + CMP + H(+)</text>
        <dbReference type="Rhea" id="RHEA:41968"/>
        <dbReference type="ChEBI" id="CHEBI:15378"/>
        <dbReference type="ChEBI" id="CHEBI:57812"/>
        <dbReference type="ChEBI" id="CHEBI:60377"/>
        <dbReference type="ChEBI" id="CHEBI:78568"/>
        <dbReference type="ChEBI" id="CHEBI:78569"/>
    </reaction>
    <physiologicalReaction direction="left-to-right" evidence="14">
        <dbReference type="Rhea" id="RHEA:41969"/>
    </physiologicalReaction>
</comment>
<evidence type="ECO:0000256" key="2">
    <source>
        <dbReference type="ARBA" id="ARBA00006003"/>
    </source>
</evidence>
<dbReference type="Proteomes" id="UP000295070">
    <property type="component" value="Chromosome 16"/>
</dbReference>
<evidence type="ECO:0000256" key="6">
    <source>
        <dbReference type="ARBA" id="ARBA00022968"/>
    </source>
</evidence>
<evidence type="ECO:0000256" key="7">
    <source>
        <dbReference type="ARBA" id="ARBA00022981"/>
    </source>
</evidence>
<keyword evidence="4" id="KW-0808">Transferase</keyword>
<dbReference type="AlphaFoldDB" id="A0A484CF67"/>
<organism evidence="15 16">
    <name type="scientific">Perca flavescens</name>
    <name type="common">American yellow perch</name>
    <name type="synonym">Morone flavescens</name>
    <dbReference type="NCBI Taxonomy" id="8167"/>
    <lineage>
        <taxon>Eukaryota</taxon>
        <taxon>Metazoa</taxon>
        <taxon>Chordata</taxon>
        <taxon>Craniata</taxon>
        <taxon>Vertebrata</taxon>
        <taxon>Euteleostomi</taxon>
        <taxon>Actinopterygii</taxon>
        <taxon>Neopterygii</taxon>
        <taxon>Teleostei</taxon>
        <taxon>Neoteleostei</taxon>
        <taxon>Acanthomorphata</taxon>
        <taxon>Eupercaria</taxon>
        <taxon>Perciformes</taxon>
        <taxon>Percoidei</taxon>
        <taxon>Percidae</taxon>
        <taxon>Percinae</taxon>
        <taxon>Perca</taxon>
    </lineage>
</organism>